<dbReference type="AlphaFoldDB" id="A0A0E9RCX3"/>
<dbReference type="EMBL" id="GBXM01081586">
    <property type="protein sequence ID" value="JAH26991.1"/>
    <property type="molecule type" value="Transcribed_RNA"/>
</dbReference>
<proteinExistence type="predicted"/>
<name>A0A0E9RCX3_ANGAN</name>
<sequence length="40" mass="4750">MVQFSFRSVPLVKQRKTTIANGSLILSDIILSRWMCWIFY</sequence>
<evidence type="ECO:0000313" key="1">
    <source>
        <dbReference type="EMBL" id="JAH26991.1"/>
    </source>
</evidence>
<organism evidence="1">
    <name type="scientific">Anguilla anguilla</name>
    <name type="common">European freshwater eel</name>
    <name type="synonym">Muraena anguilla</name>
    <dbReference type="NCBI Taxonomy" id="7936"/>
    <lineage>
        <taxon>Eukaryota</taxon>
        <taxon>Metazoa</taxon>
        <taxon>Chordata</taxon>
        <taxon>Craniata</taxon>
        <taxon>Vertebrata</taxon>
        <taxon>Euteleostomi</taxon>
        <taxon>Actinopterygii</taxon>
        <taxon>Neopterygii</taxon>
        <taxon>Teleostei</taxon>
        <taxon>Anguilliformes</taxon>
        <taxon>Anguillidae</taxon>
        <taxon>Anguilla</taxon>
    </lineage>
</organism>
<accession>A0A0E9RCX3</accession>
<protein>
    <submittedName>
        <fullName evidence="1">Uncharacterized protein</fullName>
    </submittedName>
</protein>
<reference evidence="1" key="2">
    <citation type="journal article" date="2015" name="Fish Shellfish Immunol.">
        <title>Early steps in the European eel (Anguilla anguilla)-Vibrio vulnificus interaction in the gills: Role of the RtxA13 toxin.</title>
        <authorList>
            <person name="Callol A."/>
            <person name="Pajuelo D."/>
            <person name="Ebbesson L."/>
            <person name="Teles M."/>
            <person name="MacKenzie S."/>
            <person name="Amaro C."/>
        </authorList>
    </citation>
    <scope>NUCLEOTIDE SEQUENCE</scope>
</reference>
<reference evidence="1" key="1">
    <citation type="submission" date="2014-11" db="EMBL/GenBank/DDBJ databases">
        <authorList>
            <person name="Amaro Gonzalez C."/>
        </authorList>
    </citation>
    <scope>NUCLEOTIDE SEQUENCE</scope>
</reference>